<accession>A0AAV4WZX0</accession>
<comment type="caution">
    <text evidence="1">The sequence shown here is derived from an EMBL/GenBank/DDBJ whole genome shotgun (WGS) entry which is preliminary data.</text>
</comment>
<dbReference type="EMBL" id="BPLR01017069">
    <property type="protein sequence ID" value="GIY88465.1"/>
    <property type="molecule type" value="Genomic_DNA"/>
</dbReference>
<sequence length="111" mass="12856">MSINNTYYWFINEHKWFNFACSCVLTVHTGIAEILLDDFQHEASRRIVNAFLNNEYTPRVKANGTRAFEERSPNMKVGRLITHARAVAERATWQPDGLGVTDVHFVKSFHE</sequence>
<proteinExistence type="predicted"/>
<dbReference type="AlphaFoldDB" id="A0AAV4WZX0"/>
<dbReference type="Proteomes" id="UP001054945">
    <property type="component" value="Unassembled WGS sequence"/>
</dbReference>
<reference evidence="1 2" key="1">
    <citation type="submission" date="2021-06" db="EMBL/GenBank/DDBJ databases">
        <title>Caerostris extrusa draft genome.</title>
        <authorList>
            <person name="Kono N."/>
            <person name="Arakawa K."/>
        </authorList>
    </citation>
    <scope>NUCLEOTIDE SEQUENCE [LARGE SCALE GENOMIC DNA]</scope>
</reference>
<protein>
    <submittedName>
        <fullName evidence="1">Uncharacterized protein</fullName>
    </submittedName>
</protein>
<organism evidence="1 2">
    <name type="scientific">Caerostris extrusa</name>
    <name type="common">Bark spider</name>
    <name type="synonym">Caerostris bankana</name>
    <dbReference type="NCBI Taxonomy" id="172846"/>
    <lineage>
        <taxon>Eukaryota</taxon>
        <taxon>Metazoa</taxon>
        <taxon>Ecdysozoa</taxon>
        <taxon>Arthropoda</taxon>
        <taxon>Chelicerata</taxon>
        <taxon>Arachnida</taxon>
        <taxon>Araneae</taxon>
        <taxon>Araneomorphae</taxon>
        <taxon>Entelegynae</taxon>
        <taxon>Araneoidea</taxon>
        <taxon>Araneidae</taxon>
        <taxon>Caerostris</taxon>
    </lineage>
</organism>
<name>A0AAV4WZX0_CAEEX</name>
<gene>
    <name evidence="1" type="ORF">CEXT_639301</name>
</gene>
<evidence type="ECO:0000313" key="1">
    <source>
        <dbReference type="EMBL" id="GIY88465.1"/>
    </source>
</evidence>
<evidence type="ECO:0000313" key="2">
    <source>
        <dbReference type="Proteomes" id="UP001054945"/>
    </source>
</evidence>
<keyword evidence="2" id="KW-1185">Reference proteome</keyword>